<dbReference type="Proteomes" id="UP000335538">
    <property type="component" value="Unassembled WGS sequence"/>
</dbReference>
<accession>A0A5E5BJI0</accession>
<evidence type="ECO:0000256" key="1">
    <source>
        <dbReference type="SAM" id="MobiDB-lite"/>
    </source>
</evidence>
<protein>
    <submittedName>
        <fullName evidence="2">Uncharacterized protein</fullName>
    </submittedName>
</protein>
<reference evidence="2 3" key="1">
    <citation type="submission" date="2019-08" db="EMBL/GenBank/DDBJ databases">
        <authorList>
            <person name="Peeters C."/>
        </authorList>
    </citation>
    <scope>NUCLEOTIDE SEQUENCE [LARGE SCALE GENOMIC DNA]</scope>
    <source>
        <strain evidence="2 3">LMG 31121</strain>
    </source>
</reference>
<dbReference type="EMBL" id="CABPSR010000027">
    <property type="protein sequence ID" value="VVE85426.1"/>
    <property type="molecule type" value="Genomic_DNA"/>
</dbReference>
<organism evidence="2 3">
    <name type="scientific">Pandoraea sputorum</name>
    <dbReference type="NCBI Taxonomy" id="93222"/>
    <lineage>
        <taxon>Bacteria</taxon>
        <taxon>Pseudomonadati</taxon>
        <taxon>Pseudomonadota</taxon>
        <taxon>Betaproteobacteria</taxon>
        <taxon>Burkholderiales</taxon>
        <taxon>Burkholderiaceae</taxon>
        <taxon>Pandoraea</taxon>
    </lineage>
</organism>
<sequence length="118" mass="12382">MIRSPFIAVGLWLAVALFRGNASAQSYLGASNLGSLRQGNPAVPALPPSSGRRGSAPVTDAPLARDAINRAASERTGAQPGPSAQEVAATQRALDTRDLQHPRQTRTFDAIARPSRPD</sequence>
<gene>
    <name evidence="2" type="ORF">PSP31121_05244</name>
</gene>
<dbReference type="AlphaFoldDB" id="A0A5E5BJI0"/>
<feature type="region of interest" description="Disordered" evidence="1">
    <location>
        <begin position="32"/>
        <end position="118"/>
    </location>
</feature>
<evidence type="ECO:0000313" key="2">
    <source>
        <dbReference type="EMBL" id="VVE85426.1"/>
    </source>
</evidence>
<dbReference type="RefSeq" id="WP_150811358.1">
    <property type="nucleotide sequence ID" value="NZ_CABPSR010000027.1"/>
</dbReference>
<name>A0A5E5BJI0_9BURK</name>
<evidence type="ECO:0000313" key="3">
    <source>
        <dbReference type="Proteomes" id="UP000335538"/>
    </source>
</evidence>
<proteinExistence type="predicted"/>